<reference evidence="1" key="1">
    <citation type="journal article" date="2015" name="Nature">
        <title>Complex archaea that bridge the gap between prokaryotes and eukaryotes.</title>
        <authorList>
            <person name="Spang A."/>
            <person name="Saw J.H."/>
            <person name="Jorgensen S.L."/>
            <person name="Zaremba-Niedzwiedzka K."/>
            <person name="Martijn J."/>
            <person name="Lind A.E."/>
            <person name="van Eijk R."/>
            <person name="Schleper C."/>
            <person name="Guy L."/>
            <person name="Ettema T.J."/>
        </authorList>
    </citation>
    <scope>NUCLEOTIDE SEQUENCE</scope>
</reference>
<dbReference type="AlphaFoldDB" id="A0A0F8WC69"/>
<dbReference type="EMBL" id="LAZR01066012">
    <property type="protein sequence ID" value="KKK54402.1"/>
    <property type="molecule type" value="Genomic_DNA"/>
</dbReference>
<evidence type="ECO:0000313" key="1">
    <source>
        <dbReference type="EMBL" id="KKK54402.1"/>
    </source>
</evidence>
<feature type="non-terminal residue" evidence="1">
    <location>
        <position position="100"/>
    </location>
</feature>
<comment type="caution">
    <text evidence="1">The sequence shown here is derived from an EMBL/GenBank/DDBJ whole genome shotgun (WGS) entry which is preliminary data.</text>
</comment>
<organism evidence="1">
    <name type="scientific">marine sediment metagenome</name>
    <dbReference type="NCBI Taxonomy" id="412755"/>
    <lineage>
        <taxon>unclassified sequences</taxon>
        <taxon>metagenomes</taxon>
        <taxon>ecological metagenomes</taxon>
    </lineage>
</organism>
<name>A0A0F8WC69_9ZZZZ</name>
<sequence>MAYGPFSPWRQGDELTLEDRLLIENRPPSKLDDIGWNADAELYRVLLKVGITPPTADEMELWQLGAVLAAHETRTEGIDPELWERERDSLAGRTRAIRDR</sequence>
<accession>A0A0F8WC69</accession>
<protein>
    <submittedName>
        <fullName evidence="1">Uncharacterized protein</fullName>
    </submittedName>
</protein>
<proteinExistence type="predicted"/>
<gene>
    <name evidence="1" type="ORF">LCGC14_3085080</name>
</gene>